<dbReference type="AlphaFoldDB" id="J3KY69"/>
<keyword evidence="3" id="KW-1185">Reference proteome</keyword>
<dbReference type="Proteomes" id="UP000006038">
    <property type="component" value="Chromosome 1"/>
</dbReference>
<dbReference type="OMA" id="PICVISH"/>
<feature type="domain" description="DUF1618" evidence="1">
    <location>
        <begin position="54"/>
        <end position="177"/>
    </location>
</feature>
<sequence length="275" mass="31100">MVAELQPFIGCDEGTLLCFSSEVGEWVEKSIHYPLPPRPLAPICVISHHGRLWWVDLTWGVITSDPFADKPVLGFVPFPPDKVLQCREAWGVTDKYRYVGVSAGKLRFVDMYTRARHDAVRKVSVWTLADPDSTEWTLEHEARFGEIWADKSYKATGLSKMIPVLALIHPENPNVVYFYLEEHLFGVDLRARKVVECDAYKLVAPPSYCIANRFTRAWELPRALSSGMANWSNAINLAEKGKARSSRRSVKKSSRMMGSPGDYHLVGLTRQTFIG</sequence>
<dbReference type="EnsemblPlants" id="OB01G19250.1">
    <property type="protein sequence ID" value="OB01G19250.1"/>
    <property type="gene ID" value="OB01G19250"/>
</dbReference>
<protein>
    <recommendedName>
        <fullName evidence="1">DUF1618 domain-containing protein</fullName>
    </recommendedName>
</protein>
<dbReference type="Pfam" id="PF07762">
    <property type="entry name" value="DUF1618"/>
    <property type="match status" value="1"/>
</dbReference>
<reference evidence="2" key="2">
    <citation type="submission" date="2013-04" db="UniProtKB">
        <authorList>
            <consortium name="EnsemblPlants"/>
        </authorList>
    </citation>
    <scope>IDENTIFICATION</scope>
</reference>
<evidence type="ECO:0000313" key="2">
    <source>
        <dbReference type="EnsemblPlants" id="OB01G19250.1"/>
    </source>
</evidence>
<dbReference type="PANTHER" id="PTHR33086:SF96">
    <property type="entry name" value="DUF1618 DOMAIN-CONTAINING PROTEIN"/>
    <property type="match status" value="1"/>
</dbReference>
<dbReference type="InterPro" id="IPR011676">
    <property type="entry name" value="DUF1618"/>
</dbReference>
<dbReference type="PANTHER" id="PTHR33086">
    <property type="entry name" value="OS05G0468200 PROTEIN-RELATED"/>
    <property type="match status" value="1"/>
</dbReference>
<dbReference type="Gramene" id="OB01G19250.1">
    <property type="protein sequence ID" value="OB01G19250.1"/>
    <property type="gene ID" value="OB01G19250"/>
</dbReference>
<dbReference type="eggNOG" id="ENOG502R1VC">
    <property type="taxonomic scope" value="Eukaryota"/>
</dbReference>
<dbReference type="HOGENOM" id="CLU_084112_0_0_1"/>
<dbReference type="STRING" id="4533.J3KY69"/>
<evidence type="ECO:0000313" key="3">
    <source>
        <dbReference type="Proteomes" id="UP000006038"/>
    </source>
</evidence>
<name>J3KY69_ORYBR</name>
<proteinExistence type="predicted"/>
<organism evidence="2">
    <name type="scientific">Oryza brachyantha</name>
    <name type="common">malo sina</name>
    <dbReference type="NCBI Taxonomy" id="4533"/>
    <lineage>
        <taxon>Eukaryota</taxon>
        <taxon>Viridiplantae</taxon>
        <taxon>Streptophyta</taxon>
        <taxon>Embryophyta</taxon>
        <taxon>Tracheophyta</taxon>
        <taxon>Spermatophyta</taxon>
        <taxon>Magnoliopsida</taxon>
        <taxon>Liliopsida</taxon>
        <taxon>Poales</taxon>
        <taxon>Poaceae</taxon>
        <taxon>BOP clade</taxon>
        <taxon>Oryzoideae</taxon>
        <taxon>Oryzeae</taxon>
        <taxon>Oryzinae</taxon>
        <taxon>Oryza</taxon>
    </lineage>
</organism>
<evidence type="ECO:0000259" key="1">
    <source>
        <dbReference type="Pfam" id="PF07762"/>
    </source>
</evidence>
<accession>J3KY69</accession>
<reference evidence="2" key="1">
    <citation type="journal article" date="2013" name="Nat. Commun.">
        <title>Whole-genome sequencing of Oryza brachyantha reveals mechanisms underlying Oryza genome evolution.</title>
        <authorList>
            <person name="Chen J."/>
            <person name="Huang Q."/>
            <person name="Gao D."/>
            <person name="Wang J."/>
            <person name="Lang Y."/>
            <person name="Liu T."/>
            <person name="Li B."/>
            <person name="Bai Z."/>
            <person name="Luis Goicoechea J."/>
            <person name="Liang C."/>
            <person name="Chen C."/>
            <person name="Zhang W."/>
            <person name="Sun S."/>
            <person name="Liao Y."/>
            <person name="Zhang X."/>
            <person name="Yang L."/>
            <person name="Song C."/>
            <person name="Wang M."/>
            <person name="Shi J."/>
            <person name="Liu G."/>
            <person name="Liu J."/>
            <person name="Zhou H."/>
            <person name="Zhou W."/>
            <person name="Yu Q."/>
            <person name="An N."/>
            <person name="Chen Y."/>
            <person name="Cai Q."/>
            <person name="Wang B."/>
            <person name="Liu B."/>
            <person name="Min J."/>
            <person name="Huang Y."/>
            <person name="Wu H."/>
            <person name="Li Z."/>
            <person name="Zhang Y."/>
            <person name="Yin Y."/>
            <person name="Song W."/>
            <person name="Jiang J."/>
            <person name="Jackson S.A."/>
            <person name="Wing R.A."/>
            <person name="Wang J."/>
            <person name="Chen M."/>
        </authorList>
    </citation>
    <scope>NUCLEOTIDE SEQUENCE [LARGE SCALE GENOMIC DNA]</scope>
    <source>
        <strain evidence="2">cv. IRGC 101232</strain>
    </source>
</reference>